<evidence type="ECO:0000256" key="2">
    <source>
        <dbReference type="ARBA" id="ARBA00004496"/>
    </source>
</evidence>
<dbReference type="FunCoup" id="B3RYV2">
    <property type="interactions" value="1691"/>
</dbReference>
<dbReference type="CDD" id="cd06257">
    <property type="entry name" value="DnaJ"/>
    <property type="match status" value="1"/>
</dbReference>
<evidence type="ECO:0000256" key="1">
    <source>
        <dbReference type="ARBA" id="ARBA00004123"/>
    </source>
</evidence>
<evidence type="ECO:0000313" key="8">
    <source>
        <dbReference type="EMBL" id="EDV23733.1"/>
    </source>
</evidence>
<dbReference type="EMBL" id="DS985246">
    <property type="protein sequence ID" value="EDV23733.1"/>
    <property type="molecule type" value="Genomic_DNA"/>
</dbReference>
<dbReference type="PROSITE" id="PS50076">
    <property type="entry name" value="DNAJ_2"/>
    <property type="match status" value="1"/>
</dbReference>
<dbReference type="SMART" id="SM00271">
    <property type="entry name" value="DnaJ"/>
    <property type="match status" value="1"/>
</dbReference>
<accession>B3RYV2</accession>
<dbReference type="RefSeq" id="XP_002113259.1">
    <property type="nucleotide sequence ID" value="XM_002113223.1"/>
</dbReference>
<organism evidence="8 9">
    <name type="scientific">Trichoplax adhaerens</name>
    <name type="common">Trichoplax reptans</name>
    <dbReference type="NCBI Taxonomy" id="10228"/>
    <lineage>
        <taxon>Eukaryota</taxon>
        <taxon>Metazoa</taxon>
        <taxon>Placozoa</taxon>
        <taxon>Uniplacotomia</taxon>
        <taxon>Trichoplacea</taxon>
        <taxon>Trichoplacidae</taxon>
        <taxon>Trichoplax</taxon>
    </lineage>
</organism>
<name>B3RYV2_TRIAD</name>
<dbReference type="PANTHER" id="PTHR44313:SF1">
    <property type="entry name" value="DNAJ HOMOLOG SUBFAMILY C MEMBER 17"/>
    <property type="match status" value="1"/>
</dbReference>
<dbReference type="PhylomeDB" id="B3RYV2"/>
<evidence type="ECO:0000256" key="3">
    <source>
        <dbReference type="ARBA" id="ARBA00022490"/>
    </source>
</evidence>
<dbReference type="Pfam" id="PF00226">
    <property type="entry name" value="DnaJ"/>
    <property type="match status" value="1"/>
</dbReference>
<reference evidence="8 9" key="1">
    <citation type="journal article" date="2008" name="Nature">
        <title>The Trichoplax genome and the nature of placozoans.</title>
        <authorList>
            <person name="Srivastava M."/>
            <person name="Begovic E."/>
            <person name="Chapman J."/>
            <person name="Putnam N.H."/>
            <person name="Hellsten U."/>
            <person name="Kawashima T."/>
            <person name="Kuo A."/>
            <person name="Mitros T."/>
            <person name="Salamov A."/>
            <person name="Carpenter M.L."/>
            <person name="Signorovitch A.Y."/>
            <person name="Moreno M.A."/>
            <person name="Kamm K."/>
            <person name="Grimwood J."/>
            <person name="Schmutz J."/>
            <person name="Shapiro H."/>
            <person name="Grigoriev I.V."/>
            <person name="Buss L.W."/>
            <person name="Schierwater B."/>
            <person name="Dellaporta S.L."/>
            <person name="Rokhsar D.S."/>
        </authorList>
    </citation>
    <scope>NUCLEOTIDE SEQUENCE [LARGE SCALE GENOMIC DNA]</scope>
    <source>
        <strain evidence="8 9">Grell-BS-1999</strain>
    </source>
</reference>
<dbReference type="KEGG" id="tad:TRIADDRAFT_57226"/>
<keyword evidence="4" id="KW-0143">Chaperone</keyword>
<dbReference type="GO" id="GO:0005737">
    <property type="term" value="C:cytoplasm"/>
    <property type="evidence" value="ECO:0007669"/>
    <property type="project" value="UniProtKB-SubCell"/>
</dbReference>
<gene>
    <name evidence="8" type="ORF">TRIADDRAFT_57226</name>
</gene>
<dbReference type="CTD" id="6754830"/>
<evidence type="ECO:0000313" key="9">
    <source>
        <dbReference type="Proteomes" id="UP000009022"/>
    </source>
</evidence>
<protein>
    <recommendedName>
        <fullName evidence="7">J domain-containing protein</fullName>
    </recommendedName>
</protein>
<keyword evidence="3" id="KW-0963">Cytoplasm</keyword>
<dbReference type="HOGENOM" id="CLU_045732_1_0_1"/>
<feature type="region of interest" description="Disordered" evidence="6">
    <location>
        <begin position="220"/>
        <end position="249"/>
    </location>
</feature>
<comment type="subcellular location">
    <subcellularLocation>
        <location evidence="2">Cytoplasm</location>
    </subcellularLocation>
    <subcellularLocation>
        <location evidence="1">Nucleus</location>
    </subcellularLocation>
</comment>
<dbReference type="PRINTS" id="PR00625">
    <property type="entry name" value="JDOMAIN"/>
</dbReference>
<dbReference type="InterPro" id="IPR001623">
    <property type="entry name" value="DnaJ_domain"/>
</dbReference>
<feature type="domain" description="J" evidence="7">
    <location>
        <begin position="8"/>
        <end position="82"/>
    </location>
</feature>
<evidence type="ECO:0000256" key="5">
    <source>
        <dbReference type="ARBA" id="ARBA00023242"/>
    </source>
</evidence>
<dbReference type="OMA" id="KAADKEX"/>
<dbReference type="OrthoDB" id="259708at2759"/>
<keyword evidence="5" id="KW-0539">Nucleus</keyword>
<dbReference type="GO" id="GO:0005681">
    <property type="term" value="C:spliceosomal complex"/>
    <property type="evidence" value="ECO:0000318"/>
    <property type="project" value="GO_Central"/>
</dbReference>
<dbReference type="STRING" id="10228.B3RYV2"/>
<dbReference type="Proteomes" id="UP000009022">
    <property type="component" value="Unassembled WGS sequence"/>
</dbReference>
<keyword evidence="9" id="KW-1185">Reference proteome</keyword>
<proteinExistence type="predicted"/>
<dbReference type="InterPro" id="IPR036869">
    <property type="entry name" value="J_dom_sf"/>
</dbReference>
<evidence type="ECO:0000256" key="6">
    <source>
        <dbReference type="SAM" id="MobiDB-lite"/>
    </source>
</evidence>
<dbReference type="SUPFAM" id="SSF46565">
    <property type="entry name" value="Chaperone J-domain"/>
    <property type="match status" value="1"/>
</dbReference>
<dbReference type="GO" id="GO:0000390">
    <property type="term" value="P:spliceosomal complex disassembly"/>
    <property type="evidence" value="ECO:0000318"/>
    <property type="project" value="GO_Central"/>
</dbReference>
<dbReference type="GeneID" id="6754830"/>
<evidence type="ECO:0000256" key="4">
    <source>
        <dbReference type="ARBA" id="ARBA00023186"/>
    </source>
</evidence>
<dbReference type="AlphaFoldDB" id="B3RYV2"/>
<dbReference type="InterPro" id="IPR052094">
    <property type="entry name" value="Pre-mRNA-splicing_ERAD"/>
</dbReference>
<sequence length="280" mass="32233">MGDITNIDLYQFLGVPDDSTEKEITVSAHLIIDDCAYRKKAIKCHPDKNPDNPAAAETFIKLSKAVEILTDKAAKISYDRLRKARKAKEKRDAALDATRKKFKQDLEERERSVRDDYVDEAAEAKKLRDLVERIRADGSRKLEEEKEMLRKQIETEIVEKAEAHDNEQKSYTLKVRWNSAKSADANPTYDYDTLMEIFRKHVLSEQESLGSSSDPLRISWVGDKPTPSTKFNRTPFSSESANFSNPGLVNDRDYESLTLMRLRQAEERKRLEEQIATEDD</sequence>
<evidence type="ECO:0000259" key="7">
    <source>
        <dbReference type="PROSITE" id="PS50076"/>
    </source>
</evidence>
<dbReference type="InParanoid" id="B3RYV2"/>
<feature type="compositionally biased region" description="Polar residues" evidence="6">
    <location>
        <begin position="226"/>
        <end position="247"/>
    </location>
</feature>
<dbReference type="PANTHER" id="PTHR44313">
    <property type="entry name" value="DNAJ HOMOLOG SUBFAMILY C MEMBER 17"/>
    <property type="match status" value="1"/>
</dbReference>
<dbReference type="Gene3D" id="1.10.287.110">
    <property type="entry name" value="DnaJ domain"/>
    <property type="match status" value="1"/>
</dbReference>
<dbReference type="eggNOG" id="KOG0691">
    <property type="taxonomic scope" value="Eukaryota"/>
</dbReference>